<evidence type="ECO:0000256" key="2">
    <source>
        <dbReference type="ARBA" id="ARBA00022448"/>
    </source>
</evidence>
<dbReference type="Pfam" id="PF20669">
    <property type="entry name" value="Exo70_N"/>
    <property type="match status" value="1"/>
</dbReference>
<comment type="caution">
    <text evidence="5">The sequence shown here is derived from an EMBL/GenBank/DDBJ whole genome shotgun (WGS) entry which is preliminary data.</text>
</comment>
<reference evidence="5 6" key="1">
    <citation type="submission" date="2024-11" db="EMBL/GenBank/DDBJ databases">
        <title>Chromosome-level genome assembly of Eucalyptus globulus Labill. provides insights into its genome evolution.</title>
        <authorList>
            <person name="Li X."/>
        </authorList>
    </citation>
    <scope>NUCLEOTIDE SEQUENCE [LARGE SCALE GENOMIC DNA]</scope>
    <source>
        <strain evidence="5">CL2024</strain>
        <tissue evidence="5">Fresh tender leaves</tissue>
    </source>
</reference>
<organism evidence="5 6">
    <name type="scientific">Eucalyptus globulus</name>
    <name type="common">Tasmanian blue gum</name>
    <dbReference type="NCBI Taxonomy" id="34317"/>
    <lineage>
        <taxon>Eukaryota</taxon>
        <taxon>Viridiplantae</taxon>
        <taxon>Streptophyta</taxon>
        <taxon>Embryophyta</taxon>
        <taxon>Tracheophyta</taxon>
        <taxon>Spermatophyta</taxon>
        <taxon>Magnoliopsida</taxon>
        <taxon>eudicotyledons</taxon>
        <taxon>Gunneridae</taxon>
        <taxon>Pentapetalae</taxon>
        <taxon>rosids</taxon>
        <taxon>malvids</taxon>
        <taxon>Myrtales</taxon>
        <taxon>Myrtaceae</taxon>
        <taxon>Myrtoideae</taxon>
        <taxon>Eucalypteae</taxon>
        <taxon>Eucalyptus</taxon>
    </lineage>
</organism>
<evidence type="ECO:0000256" key="1">
    <source>
        <dbReference type="ARBA" id="ARBA00006756"/>
    </source>
</evidence>
<gene>
    <name evidence="5" type="ORF">ACJRO7_005019</name>
</gene>
<dbReference type="InterPro" id="IPR046364">
    <property type="entry name" value="Exo70_C"/>
</dbReference>
<dbReference type="GO" id="GO:0006887">
    <property type="term" value="P:exocytosis"/>
    <property type="evidence" value="ECO:0007669"/>
    <property type="project" value="UniProtKB-KW"/>
</dbReference>
<evidence type="ECO:0000256" key="3">
    <source>
        <dbReference type="RuleBase" id="RU365026"/>
    </source>
</evidence>
<evidence type="ECO:0000313" key="5">
    <source>
        <dbReference type="EMBL" id="KAL3720119.1"/>
    </source>
</evidence>
<dbReference type="PANTHER" id="PTHR12542">
    <property type="entry name" value="EXOCYST COMPLEX PROTEIN EXO70"/>
    <property type="match status" value="1"/>
</dbReference>
<dbReference type="Proteomes" id="UP001634007">
    <property type="component" value="Unassembled WGS sequence"/>
</dbReference>
<comment type="similarity">
    <text evidence="1 3">Belongs to the EXO70 family.</text>
</comment>
<evidence type="ECO:0000313" key="6">
    <source>
        <dbReference type="Proteomes" id="UP001634007"/>
    </source>
</evidence>
<accession>A0ABD3J0K6</accession>
<dbReference type="SUPFAM" id="SSF74788">
    <property type="entry name" value="Cullin repeat-like"/>
    <property type="match status" value="1"/>
</dbReference>
<protein>
    <recommendedName>
        <fullName evidence="3">Exocyst subunit Exo70 family protein</fullName>
    </recommendedName>
</protein>
<dbReference type="GO" id="GO:0015031">
    <property type="term" value="P:protein transport"/>
    <property type="evidence" value="ECO:0007669"/>
    <property type="project" value="UniProtKB-KW"/>
</dbReference>
<feature type="domain" description="Exocyst complex subunit Exo70 C-terminal" evidence="4">
    <location>
        <begin position="459"/>
        <end position="546"/>
    </location>
</feature>
<dbReference type="PANTHER" id="PTHR12542:SF17">
    <property type="entry name" value="EXOCYST SUBUNIT EXO70 FAMILY PROTEIN"/>
    <property type="match status" value="1"/>
</dbReference>
<name>A0ABD3J0K6_EUCGL</name>
<dbReference type="Pfam" id="PF03081">
    <property type="entry name" value="Exo70_C"/>
    <property type="match status" value="2"/>
</dbReference>
<comment type="function">
    <text evidence="3">Component of the exocyst complex.</text>
</comment>
<keyword evidence="3" id="KW-0653">Protein transport</keyword>
<dbReference type="InterPro" id="IPR004140">
    <property type="entry name" value="Exo70"/>
</dbReference>
<keyword evidence="6" id="KW-1185">Reference proteome</keyword>
<dbReference type="InterPro" id="IPR016159">
    <property type="entry name" value="Cullin_repeat-like_dom_sf"/>
</dbReference>
<dbReference type="AlphaFoldDB" id="A0ABD3J0K6"/>
<dbReference type="EMBL" id="JBJKBG010000010">
    <property type="protein sequence ID" value="KAL3720119.1"/>
    <property type="molecule type" value="Genomic_DNA"/>
</dbReference>
<dbReference type="Gene3D" id="1.20.1280.170">
    <property type="entry name" value="Exocyst complex component Exo70"/>
    <property type="match status" value="1"/>
</dbReference>
<keyword evidence="2 3" id="KW-0813">Transport</keyword>
<feature type="domain" description="Exocyst complex subunit Exo70 C-terminal" evidence="4">
    <location>
        <begin position="243"/>
        <end position="452"/>
    </location>
</feature>
<evidence type="ECO:0000259" key="4">
    <source>
        <dbReference type="Pfam" id="PF03081"/>
    </source>
</evidence>
<sequence length="576" mass="63395">MLRKGKRTSFFKPSPSDCAVRPATGSEPFADTLMEERIASVEPLIKKWAADSSSTSRYTSAAFLFHERRHEAALYLSHVKDLHSAMLCCTGEVSNSGVIVRAHELLQTAVRRLSLEFHQILSSHLSYPDHAESFSSQSSRSSTLSSFSDFEYELEGKLSTKKSAAEPVMQEEERVPNAAVSDIKTIADCMIACGYGKECMDIYKIVRRSVVDEELYHLGFERPIDSWQMQKMDWKVLEAKVKGWLSAVKPAVQTLFYVERMLCDRVFTTAPASVGESVFSHVARDAAVALFGFAEGAAKAIKRSPQRIFCLFDIYEAVANLCLDIEFTFSSDATSTVRSHAINLLSKLGEAVPVMLAVPSGGIHPLTRDVMNYLALLADYSGVLRDILPGFPYSYFPGCDPATSITAGDGDASAKFARFAQLALVLQCKLDVKAKRYKDVALSYLFLANNLRRQQGGSSMVKLYADNYERTGWSKVFASSSGLSVEISLGQAKESLRRFDAALEEVQAKQAGWAELVPAYRRLYDGCPRGDLVVKFTPDDLDNYLAGMLRATGGGSATVSEAASRSSSRWNGKSIP</sequence>
<proteinExistence type="inferred from homology"/>
<keyword evidence="3" id="KW-0268">Exocytosis</keyword>